<dbReference type="EMBL" id="RQTK01000697">
    <property type="protein sequence ID" value="RUS75958.1"/>
    <property type="molecule type" value="Genomic_DNA"/>
</dbReference>
<evidence type="ECO:0000313" key="2">
    <source>
        <dbReference type="Proteomes" id="UP000271974"/>
    </source>
</evidence>
<organism evidence="1 2">
    <name type="scientific">Elysia chlorotica</name>
    <name type="common">Eastern emerald elysia</name>
    <name type="synonym">Sea slug</name>
    <dbReference type="NCBI Taxonomy" id="188477"/>
    <lineage>
        <taxon>Eukaryota</taxon>
        <taxon>Metazoa</taxon>
        <taxon>Spiralia</taxon>
        <taxon>Lophotrochozoa</taxon>
        <taxon>Mollusca</taxon>
        <taxon>Gastropoda</taxon>
        <taxon>Heterobranchia</taxon>
        <taxon>Euthyneura</taxon>
        <taxon>Panpulmonata</taxon>
        <taxon>Sacoglossa</taxon>
        <taxon>Placobranchoidea</taxon>
        <taxon>Plakobranchidae</taxon>
        <taxon>Elysia</taxon>
    </lineage>
</organism>
<dbReference type="AlphaFoldDB" id="A0A433T318"/>
<evidence type="ECO:0000313" key="1">
    <source>
        <dbReference type="EMBL" id="RUS75958.1"/>
    </source>
</evidence>
<sequence>MHQSLLYKLVLCWGRASTIFAHCSVANPVRSTNSTSIMKAVVAVLCLALMVIAASAQEVSPLVQGCSMMCGQACDVGNYLATKSVPFLGDILTTLDTLCDQVCGLVCGLFAMAM</sequence>
<name>A0A433T318_ELYCH</name>
<dbReference type="OrthoDB" id="6197438at2759"/>
<protein>
    <submittedName>
        <fullName evidence="1">Uncharacterized protein</fullName>
    </submittedName>
</protein>
<dbReference type="Proteomes" id="UP000271974">
    <property type="component" value="Unassembled WGS sequence"/>
</dbReference>
<gene>
    <name evidence="1" type="ORF">EGW08_016285</name>
</gene>
<reference evidence="1 2" key="1">
    <citation type="submission" date="2019-01" db="EMBL/GenBank/DDBJ databases">
        <title>A draft genome assembly of the solar-powered sea slug Elysia chlorotica.</title>
        <authorList>
            <person name="Cai H."/>
            <person name="Li Q."/>
            <person name="Fang X."/>
            <person name="Li J."/>
            <person name="Curtis N.E."/>
            <person name="Altenburger A."/>
            <person name="Shibata T."/>
            <person name="Feng M."/>
            <person name="Maeda T."/>
            <person name="Schwartz J.A."/>
            <person name="Shigenobu S."/>
            <person name="Lundholm N."/>
            <person name="Nishiyama T."/>
            <person name="Yang H."/>
            <person name="Hasebe M."/>
            <person name="Li S."/>
            <person name="Pierce S.K."/>
            <person name="Wang J."/>
        </authorList>
    </citation>
    <scope>NUCLEOTIDE SEQUENCE [LARGE SCALE GENOMIC DNA]</scope>
    <source>
        <strain evidence="1">EC2010</strain>
        <tissue evidence="1">Whole organism of an adult</tissue>
    </source>
</reference>
<accession>A0A433T318</accession>
<comment type="caution">
    <text evidence="1">The sequence shown here is derived from an EMBL/GenBank/DDBJ whole genome shotgun (WGS) entry which is preliminary data.</text>
</comment>
<proteinExistence type="predicted"/>
<keyword evidence="2" id="KW-1185">Reference proteome</keyword>